<evidence type="ECO:0000256" key="1">
    <source>
        <dbReference type="SAM" id="MobiDB-lite"/>
    </source>
</evidence>
<feature type="region of interest" description="Disordered" evidence="1">
    <location>
        <begin position="1"/>
        <end position="20"/>
    </location>
</feature>
<evidence type="ECO:0000313" key="3">
    <source>
        <dbReference type="Proteomes" id="UP000249723"/>
    </source>
</evidence>
<dbReference type="OrthoDB" id="338650at2759"/>
<proteinExistence type="predicted"/>
<organism evidence="2 3">
    <name type="scientific">Microbotryum saponariae</name>
    <dbReference type="NCBI Taxonomy" id="289078"/>
    <lineage>
        <taxon>Eukaryota</taxon>
        <taxon>Fungi</taxon>
        <taxon>Dikarya</taxon>
        <taxon>Basidiomycota</taxon>
        <taxon>Pucciniomycotina</taxon>
        <taxon>Microbotryomycetes</taxon>
        <taxon>Microbotryales</taxon>
        <taxon>Microbotryaceae</taxon>
        <taxon>Microbotryum</taxon>
    </lineage>
</organism>
<dbReference type="EMBL" id="FMWP01000107">
    <property type="protein sequence ID" value="SDA00078.1"/>
    <property type="molecule type" value="Genomic_DNA"/>
</dbReference>
<protein>
    <submittedName>
        <fullName evidence="2">BZ3500_MvSof-1268-A1-R1_Chr9g10427 protein</fullName>
    </submittedName>
</protein>
<dbReference type="SUPFAM" id="SSF56104">
    <property type="entry name" value="SAICAR synthase-like"/>
    <property type="match status" value="1"/>
</dbReference>
<dbReference type="STRING" id="289078.A0A2X0L6G1"/>
<dbReference type="AlphaFoldDB" id="A0A2X0L6G1"/>
<evidence type="ECO:0000313" key="2">
    <source>
        <dbReference type="EMBL" id="SDA00078.1"/>
    </source>
</evidence>
<keyword evidence="3" id="KW-1185">Reference proteome</keyword>
<accession>A0A2X0L6G1</accession>
<sequence length="92" mass="9756">MLPFAQVGGHASTITSTGSIINKPSSAREKAFYTQLAPSLLPGFIGEWTPEFYGTLSLQDQMGQDGQITPATEGELGTKPKEVSGLRKLEGS</sequence>
<reference evidence="3" key="1">
    <citation type="submission" date="2016-10" db="EMBL/GenBank/DDBJ databases">
        <authorList>
            <person name="Jeantristanb JTB J.-T."/>
            <person name="Ricardo R."/>
        </authorList>
    </citation>
    <scope>NUCLEOTIDE SEQUENCE [LARGE SCALE GENOMIC DNA]</scope>
</reference>
<feature type="region of interest" description="Disordered" evidence="1">
    <location>
        <begin position="65"/>
        <end position="92"/>
    </location>
</feature>
<name>A0A2X0L6G1_9BASI</name>
<gene>
    <name evidence="2" type="ORF">BZ3500_MVSOF-1268-A1-R1_CHR9G10427</name>
</gene>
<feature type="compositionally biased region" description="Basic and acidic residues" evidence="1">
    <location>
        <begin position="76"/>
        <end position="92"/>
    </location>
</feature>
<dbReference type="Proteomes" id="UP000249723">
    <property type="component" value="Unassembled WGS sequence"/>
</dbReference>